<evidence type="ECO:0000256" key="2">
    <source>
        <dbReference type="ARBA" id="ARBA00009773"/>
    </source>
</evidence>
<organism evidence="7 8">
    <name type="scientific">Acidisoma silvae</name>
    <dbReference type="NCBI Taxonomy" id="2802396"/>
    <lineage>
        <taxon>Bacteria</taxon>
        <taxon>Pseudomonadati</taxon>
        <taxon>Pseudomonadota</taxon>
        <taxon>Alphaproteobacteria</taxon>
        <taxon>Acetobacterales</taxon>
        <taxon>Acidocellaceae</taxon>
        <taxon>Acidisoma</taxon>
    </lineage>
</organism>
<comment type="caution">
    <text evidence="7">The sequence shown here is derived from an EMBL/GenBank/DDBJ whole genome shotgun (WGS) entry which is preliminary data.</text>
</comment>
<dbReference type="InterPro" id="IPR002549">
    <property type="entry name" value="AI-2E-like"/>
</dbReference>
<keyword evidence="3 6" id="KW-0812">Transmembrane</keyword>
<keyword evidence="8" id="KW-1185">Reference proteome</keyword>
<feature type="transmembrane region" description="Helical" evidence="6">
    <location>
        <begin position="26"/>
        <end position="58"/>
    </location>
</feature>
<dbReference type="AlphaFoldDB" id="A0A963YMV7"/>
<evidence type="ECO:0000256" key="4">
    <source>
        <dbReference type="ARBA" id="ARBA00022989"/>
    </source>
</evidence>
<keyword evidence="4 6" id="KW-1133">Transmembrane helix</keyword>
<gene>
    <name evidence="7" type="ORF">ASILVAE211_01260</name>
</gene>
<dbReference type="EMBL" id="JAESVB010000001">
    <property type="protein sequence ID" value="MCB8873791.1"/>
    <property type="molecule type" value="Genomic_DNA"/>
</dbReference>
<dbReference type="Pfam" id="PF01594">
    <property type="entry name" value="AI-2E_transport"/>
    <property type="match status" value="1"/>
</dbReference>
<dbReference type="GO" id="GO:0055085">
    <property type="term" value="P:transmembrane transport"/>
    <property type="evidence" value="ECO:0007669"/>
    <property type="project" value="TreeGrafter"/>
</dbReference>
<evidence type="ECO:0000313" key="7">
    <source>
        <dbReference type="EMBL" id="MCB8873791.1"/>
    </source>
</evidence>
<name>A0A963YMV7_9PROT</name>
<feature type="transmembrane region" description="Helical" evidence="6">
    <location>
        <begin position="320"/>
        <end position="353"/>
    </location>
</feature>
<evidence type="ECO:0000256" key="3">
    <source>
        <dbReference type="ARBA" id="ARBA00022692"/>
    </source>
</evidence>
<feature type="transmembrane region" description="Helical" evidence="6">
    <location>
        <begin position="73"/>
        <end position="98"/>
    </location>
</feature>
<proteinExistence type="inferred from homology"/>
<dbReference type="GO" id="GO:0016020">
    <property type="term" value="C:membrane"/>
    <property type="evidence" value="ECO:0007669"/>
    <property type="project" value="UniProtKB-SubCell"/>
</dbReference>
<protein>
    <submittedName>
        <fullName evidence="7">AI-2E family transporter</fullName>
    </submittedName>
</protein>
<comment type="similarity">
    <text evidence="2">Belongs to the autoinducer-2 exporter (AI-2E) (TC 2.A.86) family.</text>
</comment>
<feature type="transmembrane region" description="Helical" evidence="6">
    <location>
        <begin position="169"/>
        <end position="187"/>
    </location>
</feature>
<feature type="transmembrane region" description="Helical" evidence="6">
    <location>
        <begin position="262"/>
        <end position="281"/>
    </location>
</feature>
<dbReference type="PANTHER" id="PTHR21716">
    <property type="entry name" value="TRANSMEMBRANE PROTEIN"/>
    <property type="match status" value="1"/>
</dbReference>
<feature type="transmembrane region" description="Helical" evidence="6">
    <location>
        <begin position="228"/>
        <end position="256"/>
    </location>
</feature>
<dbReference type="Proteomes" id="UP000708298">
    <property type="component" value="Unassembled WGS sequence"/>
</dbReference>
<keyword evidence="5 6" id="KW-0472">Membrane</keyword>
<dbReference type="RefSeq" id="WP_227319473.1">
    <property type="nucleotide sequence ID" value="NZ_JAESVB010000001.1"/>
</dbReference>
<evidence type="ECO:0000256" key="1">
    <source>
        <dbReference type="ARBA" id="ARBA00004141"/>
    </source>
</evidence>
<sequence length="378" mass="40807">MTHLPPAVPPRSAQEERTARNQRITLVIGLLLLLALFFYLFSAILLPFVAALGIAYFLDPVATRMARAGLPRWMAAVLLVLALIAGALTFVLLLYPIILSQIGLLLQRVPEYVVEVQAWANGTLSHLQKHLGADFVDSKIREIVATHAGAMIPFAVGALSRVIGGGFAIVNALTLIVVTPIAAFYLLRDWPRLVTKADALLPLRYAGIIRLQVLEVDRILSAWLRGQLLCCLMLAAFYALGLTLVGLDLGLIVGLTAGLLSFIPYVGTITGAVTSFGLAVAQFPDWSGVVLVMAVFVLGQVLEGYVIYPRLLGNRVELHDVLVIFALLAGGAAFGFLGVLLAVPVTAALGVLARFWIRRYLVSPLYLDPPPGDDRFKP</sequence>
<comment type="subcellular location">
    <subcellularLocation>
        <location evidence="1">Membrane</location>
        <topology evidence="1">Multi-pass membrane protein</topology>
    </subcellularLocation>
</comment>
<evidence type="ECO:0000256" key="6">
    <source>
        <dbReference type="SAM" id="Phobius"/>
    </source>
</evidence>
<evidence type="ECO:0000256" key="5">
    <source>
        <dbReference type="ARBA" id="ARBA00023136"/>
    </source>
</evidence>
<reference evidence="7" key="2">
    <citation type="submission" date="2021-01" db="EMBL/GenBank/DDBJ databases">
        <authorList>
            <person name="Mieszkin S."/>
            <person name="Pouder E."/>
            <person name="Alain K."/>
        </authorList>
    </citation>
    <scope>NUCLEOTIDE SEQUENCE</scope>
    <source>
        <strain evidence="7">HW T2.11</strain>
    </source>
</reference>
<dbReference type="PANTHER" id="PTHR21716:SF64">
    <property type="entry name" value="AI-2 TRANSPORT PROTEIN TQSA"/>
    <property type="match status" value="1"/>
</dbReference>
<reference evidence="7" key="1">
    <citation type="journal article" date="2021" name="Microorganisms">
        <title>Acidisoma silvae sp. nov. and Acidisomacellulosilytica sp. nov., Two Acidophilic Bacteria Isolated from Decaying Wood, Hydrolyzing Cellulose and Producing Poly-3-hydroxybutyrate.</title>
        <authorList>
            <person name="Mieszkin S."/>
            <person name="Pouder E."/>
            <person name="Uroz S."/>
            <person name="Simon-Colin C."/>
            <person name="Alain K."/>
        </authorList>
    </citation>
    <scope>NUCLEOTIDE SEQUENCE</scope>
    <source>
        <strain evidence="7">HW T2.11</strain>
    </source>
</reference>
<accession>A0A963YMV7</accession>
<feature type="transmembrane region" description="Helical" evidence="6">
    <location>
        <begin position="288"/>
        <end position="308"/>
    </location>
</feature>
<evidence type="ECO:0000313" key="8">
    <source>
        <dbReference type="Proteomes" id="UP000708298"/>
    </source>
</evidence>